<dbReference type="Proteomes" id="UP000070620">
    <property type="component" value="Unassembled WGS sequence"/>
</dbReference>
<evidence type="ECO:0000313" key="1">
    <source>
        <dbReference type="EMBL" id="KXK58381.1"/>
    </source>
</evidence>
<accession>A0A136PJ42</accession>
<evidence type="ECO:0008006" key="3">
    <source>
        <dbReference type="Google" id="ProtNLM"/>
    </source>
</evidence>
<reference evidence="1 2" key="1">
    <citation type="submission" date="2016-01" db="EMBL/GenBank/DDBJ databases">
        <title>Whole genome sequence and analysis of Micromonospora rosaria DSM 803, which can produce antibacterial substance rosamicin.</title>
        <authorList>
            <person name="Yang H."/>
            <person name="He X."/>
            <person name="Zhu D."/>
        </authorList>
    </citation>
    <scope>NUCLEOTIDE SEQUENCE [LARGE SCALE GENOMIC DNA]</scope>
    <source>
        <strain evidence="1 2">DSM 803</strain>
    </source>
</reference>
<dbReference type="OrthoDB" id="252872at2"/>
<keyword evidence="2" id="KW-1185">Reference proteome</keyword>
<evidence type="ECO:0000313" key="2">
    <source>
        <dbReference type="Proteomes" id="UP000070620"/>
    </source>
</evidence>
<name>A0A136PJ42_9ACTN</name>
<dbReference type="EMBL" id="LRQV01000200">
    <property type="protein sequence ID" value="KXK58381.1"/>
    <property type="molecule type" value="Genomic_DNA"/>
</dbReference>
<sequence length="334" mass="37189">MRLPAARGPVSELVFRALRRAPGQLPPDLGQPVPRTRDALSDEDLQILLFALYELHYRGWDDVADEWEWDPALLALRRVAEADFESSLRRLVGRPPEGFDRDLPRALADLVTADDGPSLATELGRRTGPARFEEFVTHRSVYHLREADPHTWGIPRLAGPAKAALIEIQIDEYGGGQLARMHAQLFRDTMAWLKLDTRYGAYVDVVPAVTLATNNLMSLFGLHRRWRGALMGHLTAFEMTSSLPNRRYGDALRRLGGTPPATRFYDEHVEADAVHEQIAAHDLCGSLVSGEPHLAPDVWFGAACCLALDRLFAEHLVTSWSSGRSSLRTSMALA</sequence>
<protein>
    <recommendedName>
        <fullName evidence="3">Iron-containing redox enzyme family protein</fullName>
    </recommendedName>
</protein>
<dbReference type="SUPFAM" id="SSF48613">
    <property type="entry name" value="Heme oxygenase-like"/>
    <property type="match status" value="1"/>
</dbReference>
<proteinExistence type="predicted"/>
<dbReference type="InterPro" id="IPR016084">
    <property type="entry name" value="Haem_Oase-like_multi-hlx"/>
</dbReference>
<organism evidence="1 2">
    <name type="scientific">Micromonospora rosaria</name>
    <dbReference type="NCBI Taxonomy" id="47874"/>
    <lineage>
        <taxon>Bacteria</taxon>
        <taxon>Bacillati</taxon>
        <taxon>Actinomycetota</taxon>
        <taxon>Actinomycetes</taxon>
        <taxon>Micromonosporales</taxon>
        <taxon>Micromonosporaceae</taxon>
        <taxon>Micromonospora</taxon>
    </lineage>
</organism>
<dbReference type="SMART" id="SM01236">
    <property type="entry name" value="Haem_oxygenase_2"/>
    <property type="match status" value="1"/>
</dbReference>
<gene>
    <name evidence="1" type="ORF">AWW66_30075</name>
</gene>
<dbReference type="Pfam" id="PF14518">
    <property type="entry name" value="Haem_oxygenas_2"/>
    <property type="match status" value="1"/>
</dbReference>
<comment type="caution">
    <text evidence="1">The sequence shown here is derived from an EMBL/GenBank/DDBJ whole genome shotgun (WGS) entry which is preliminary data.</text>
</comment>
<dbReference type="RefSeq" id="WP_067373542.1">
    <property type="nucleotide sequence ID" value="NZ_JBIUBN010000012.1"/>
</dbReference>
<dbReference type="AlphaFoldDB" id="A0A136PJ42"/>
<dbReference type="Gene3D" id="1.20.910.10">
    <property type="entry name" value="Heme oxygenase-like"/>
    <property type="match status" value="1"/>
</dbReference>